<evidence type="ECO:0000256" key="3">
    <source>
        <dbReference type="ARBA" id="ARBA00023163"/>
    </source>
</evidence>
<evidence type="ECO:0000313" key="6">
    <source>
        <dbReference type="Proteomes" id="UP000282311"/>
    </source>
</evidence>
<dbReference type="AlphaFoldDB" id="A0A3B0BUK8"/>
<accession>A0A3B0BUK8</accession>
<reference evidence="5 6" key="1">
    <citation type="journal article" date="2007" name="Int. J. Syst. Evol. Microbiol.">
        <title>Paenibacillus ginsengarvi sp. nov., isolated from soil from ginseng cultivation.</title>
        <authorList>
            <person name="Yoon M.H."/>
            <person name="Ten L.N."/>
            <person name="Im W.T."/>
        </authorList>
    </citation>
    <scope>NUCLEOTIDE SEQUENCE [LARGE SCALE GENOMIC DNA]</scope>
    <source>
        <strain evidence="5 6">KCTC 13059</strain>
    </source>
</reference>
<evidence type="ECO:0000256" key="2">
    <source>
        <dbReference type="ARBA" id="ARBA00023125"/>
    </source>
</evidence>
<dbReference type="Pfam" id="PF12833">
    <property type="entry name" value="HTH_18"/>
    <property type="match status" value="1"/>
</dbReference>
<proteinExistence type="predicted"/>
<dbReference type="InterPro" id="IPR020449">
    <property type="entry name" value="Tscrpt_reg_AraC-type_HTH"/>
</dbReference>
<dbReference type="GO" id="GO:0043565">
    <property type="term" value="F:sequence-specific DNA binding"/>
    <property type="evidence" value="ECO:0007669"/>
    <property type="project" value="InterPro"/>
</dbReference>
<evidence type="ECO:0000256" key="1">
    <source>
        <dbReference type="ARBA" id="ARBA00023015"/>
    </source>
</evidence>
<dbReference type="PRINTS" id="PR00032">
    <property type="entry name" value="HTHARAC"/>
</dbReference>
<dbReference type="PROSITE" id="PS01124">
    <property type="entry name" value="HTH_ARAC_FAMILY_2"/>
    <property type="match status" value="1"/>
</dbReference>
<keyword evidence="1" id="KW-0805">Transcription regulation</keyword>
<dbReference type="InterPro" id="IPR009057">
    <property type="entry name" value="Homeodomain-like_sf"/>
</dbReference>
<protein>
    <submittedName>
        <fullName evidence="5">AraC family transcriptional regulator</fullName>
    </submittedName>
</protein>
<organism evidence="5 6">
    <name type="scientific">Paenibacillus ginsengarvi</name>
    <dbReference type="NCBI Taxonomy" id="400777"/>
    <lineage>
        <taxon>Bacteria</taxon>
        <taxon>Bacillati</taxon>
        <taxon>Bacillota</taxon>
        <taxon>Bacilli</taxon>
        <taxon>Bacillales</taxon>
        <taxon>Paenibacillaceae</taxon>
        <taxon>Paenibacillus</taxon>
    </lineage>
</organism>
<dbReference type="SUPFAM" id="SSF46689">
    <property type="entry name" value="Homeodomain-like"/>
    <property type="match status" value="2"/>
</dbReference>
<evidence type="ECO:0000259" key="4">
    <source>
        <dbReference type="PROSITE" id="PS01124"/>
    </source>
</evidence>
<dbReference type="Proteomes" id="UP000282311">
    <property type="component" value="Unassembled WGS sequence"/>
</dbReference>
<dbReference type="PANTHER" id="PTHR43280:SF2">
    <property type="entry name" value="HTH-TYPE TRANSCRIPTIONAL REGULATOR EXSA"/>
    <property type="match status" value="1"/>
</dbReference>
<dbReference type="EMBL" id="RBAH01000022">
    <property type="protein sequence ID" value="RKN75899.1"/>
    <property type="molecule type" value="Genomic_DNA"/>
</dbReference>
<dbReference type="PANTHER" id="PTHR43280">
    <property type="entry name" value="ARAC-FAMILY TRANSCRIPTIONAL REGULATOR"/>
    <property type="match status" value="1"/>
</dbReference>
<name>A0A3B0BUK8_9BACL</name>
<dbReference type="RefSeq" id="WP_120750128.1">
    <property type="nucleotide sequence ID" value="NZ_RBAH01000022.1"/>
</dbReference>
<keyword evidence="2" id="KW-0238">DNA-binding</keyword>
<evidence type="ECO:0000313" key="5">
    <source>
        <dbReference type="EMBL" id="RKN75899.1"/>
    </source>
</evidence>
<keyword evidence="3" id="KW-0804">Transcription</keyword>
<dbReference type="OrthoDB" id="2371670at2"/>
<dbReference type="InterPro" id="IPR018060">
    <property type="entry name" value="HTH_AraC"/>
</dbReference>
<sequence>MSHPRQHFPFATYEYKRSDPCVTPHDCTQYHFYYIHSGQCDYDQGEHSVRWGRGDMIITNGITPYNPKEEPGWDCVQTRFSFDPQLASVFDPYFCTDSPLKPFIELRNHRIRLSEEQIADCENILQRINHFYEEEEKAFYNRFLMAFYDLLMFISNLSREAMENSPRISAEKERNVQKMIAFIENYYMEDVTLEQMEAELHMSKYYLTRMFREMTGMTIFDYLRHRRIKQAKLLFYYRKDSTVTDVCYQVGYNNLAHFSRVFKKQVGMSPDQYRREQSALS</sequence>
<comment type="caution">
    <text evidence="5">The sequence shown here is derived from an EMBL/GenBank/DDBJ whole genome shotgun (WGS) entry which is preliminary data.</text>
</comment>
<keyword evidence="6" id="KW-1185">Reference proteome</keyword>
<dbReference type="GO" id="GO:0003700">
    <property type="term" value="F:DNA-binding transcription factor activity"/>
    <property type="evidence" value="ECO:0007669"/>
    <property type="project" value="InterPro"/>
</dbReference>
<dbReference type="Gene3D" id="1.10.10.60">
    <property type="entry name" value="Homeodomain-like"/>
    <property type="match status" value="2"/>
</dbReference>
<dbReference type="SMART" id="SM00342">
    <property type="entry name" value="HTH_ARAC"/>
    <property type="match status" value="1"/>
</dbReference>
<feature type="domain" description="HTH araC/xylS-type" evidence="4">
    <location>
        <begin position="177"/>
        <end position="276"/>
    </location>
</feature>
<gene>
    <name evidence="5" type="ORF">D7M11_25685</name>
</gene>